<evidence type="ECO:0000313" key="6">
    <source>
        <dbReference type="Proteomes" id="UP000186868"/>
    </source>
</evidence>
<dbReference type="Proteomes" id="UP000186868">
    <property type="component" value="Unassembled WGS sequence"/>
</dbReference>
<proteinExistence type="predicted"/>
<keyword evidence="2" id="KW-0902">Two-component regulatory system</keyword>
<sequence length="120" mass="13275">MPTVLVVEDTFSEMELICNYLRESGYSVITTSDAKDAMTKAEQQKPDVVVTDVVMPGMSGLELCRTLKKNPATQKLPIVVCTSKNQDLDRMWAMKQGADAYVTKPFTKEELVKAVKSVAV</sequence>
<organism evidence="5 6">
    <name type="scientific">Hydrococcus rivularis NIES-593</name>
    <dbReference type="NCBI Taxonomy" id="1921803"/>
    <lineage>
        <taxon>Bacteria</taxon>
        <taxon>Bacillati</taxon>
        <taxon>Cyanobacteriota</taxon>
        <taxon>Cyanophyceae</taxon>
        <taxon>Pleurocapsales</taxon>
        <taxon>Hydrococcaceae</taxon>
        <taxon>Hydrococcus</taxon>
    </lineage>
</organism>
<evidence type="ECO:0000256" key="3">
    <source>
        <dbReference type="PROSITE-ProRule" id="PRU00169"/>
    </source>
</evidence>
<name>A0A1U7H7H1_9CYAN</name>
<dbReference type="InterPro" id="IPR050595">
    <property type="entry name" value="Bact_response_regulator"/>
</dbReference>
<dbReference type="GO" id="GO:0000160">
    <property type="term" value="P:phosphorelay signal transduction system"/>
    <property type="evidence" value="ECO:0007669"/>
    <property type="project" value="UniProtKB-KW"/>
</dbReference>
<dbReference type="CDD" id="cd17574">
    <property type="entry name" value="REC_OmpR"/>
    <property type="match status" value="1"/>
</dbReference>
<evidence type="ECO:0000256" key="1">
    <source>
        <dbReference type="ARBA" id="ARBA00022553"/>
    </source>
</evidence>
<protein>
    <submittedName>
        <fullName evidence="5">Two-component system response regulator</fullName>
    </submittedName>
</protein>
<feature type="domain" description="Response regulatory" evidence="4">
    <location>
        <begin position="3"/>
        <end position="119"/>
    </location>
</feature>
<evidence type="ECO:0000256" key="2">
    <source>
        <dbReference type="ARBA" id="ARBA00023012"/>
    </source>
</evidence>
<dbReference type="OrthoDB" id="582422at2"/>
<dbReference type="PANTHER" id="PTHR44591">
    <property type="entry name" value="STRESS RESPONSE REGULATOR PROTEIN 1"/>
    <property type="match status" value="1"/>
</dbReference>
<keyword evidence="1 3" id="KW-0597">Phosphoprotein</keyword>
<reference evidence="5 6" key="1">
    <citation type="submission" date="2016-11" db="EMBL/GenBank/DDBJ databases">
        <title>Draft Genome Sequences of Nine Cyanobacterial Strains from Diverse Habitats.</title>
        <authorList>
            <person name="Zhu T."/>
            <person name="Hou S."/>
            <person name="Lu X."/>
            <person name="Hess W.R."/>
        </authorList>
    </citation>
    <scope>NUCLEOTIDE SEQUENCE [LARGE SCALE GENOMIC DNA]</scope>
    <source>
        <strain evidence="5 6">NIES-593</strain>
    </source>
</reference>
<gene>
    <name evidence="5" type="ORF">NIES593_22230</name>
</gene>
<dbReference type="PANTHER" id="PTHR44591:SF14">
    <property type="entry name" value="PROTEIN PILG"/>
    <property type="match status" value="1"/>
</dbReference>
<comment type="caution">
    <text evidence="5">The sequence shown here is derived from an EMBL/GenBank/DDBJ whole genome shotgun (WGS) entry which is preliminary data.</text>
</comment>
<dbReference type="PROSITE" id="PS50110">
    <property type="entry name" value="RESPONSE_REGULATORY"/>
    <property type="match status" value="1"/>
</dbReference>
<dbReference type="RefSeq" id="WP_015143248.1">
    <property type="nucleotide sequence ID" value="NZ_MRCB01000051.1"/>
</dbReference>
<dbReference type="SMART" id="SM00448">
    <property type="entry name" value="REC"/>
    <property type="match status" value="1"/>
</dbReference>
<evidence type="ECO:0000259" key="4">
    <source>
        <dbReference type="PROSITE" id="PS50110"/>
    </source>
</evidence>
<dbReference type="Gene3D" id="3.40.50.2300">
    <property type="match status" value="1"/>
</dbReference>
<accession>A0A1U7H7H1</accession>
<dbReference type="SUPFAM" id="SSF52172">
    <property type="entry name" value="CheY-like"/>
    <property type="match status" value="1"/>
</dbReference>
<keyword evidence="6" id="KW-1185">Reference proteome</keyword>
<feature type="modified residue" description="4-aspartylphosphate" evidence="3">
    <location>
        <position position="52"/>
    </location>
</feature>
<dbReference type="STRING" id="1921803.NIES593_22230"/>
<evidence type="ECO:0000313" key="5">
    <source>
        <dbReference type="EMBL" id="OKH18368.1"/>
    </source>
</evidence>
<dbReference type="AlphaFoldDB" id="A0A1U7H7H1"/>
<dbReference type="InterPro" id="IPR001789">
    <property type="entry name" value="Sig_transdc_resp-reg_receiver"/>
</dbReference>
<dbReference type="Pfam" id="PF00072">
    <property type="entry name" value="Response_reg"/>
    <property type="match status" value="1"/>
</dbReference>
<dbReference type="InterPro" id="IPR011006">
    <property type="entry name" value="CheY-like_superfamily"/>
</dbReference>
<dbReference type="EMBL" id="MRCB01000051">
    <property type="protein sequence ID" value="OKH18368.1"/>
    <property type="molecule type" value="Genomic_DNA"/>
</dbReference>